<dbReference type="GO" id="GO:0020037">
    <property type="term" value="F:heme binding"/>
    <property type="evidence" value="ECO:0007669"/>
    <property type="project" value="InterPro"/>
</dbReference>
<dbReference type="GO" id="GO:0004497">
    <property type="term" value="F:monooxygenase activity"/>
    <property type="evidence" value="ECO:0007669"/>
    <property type="project" value="UniProtKB-KW"/>
</dbReference>
<dbReference type="GO" id="GO:0016705">
    <property type="term" value="F:oxidoreductase activity, acting on paired donors, with incorporation or reduction of molecular oxygen"/>
    <property type="evidence" value="ECO:0007669"/>
    <property type="project" value="InterPro"/>
</dbReference>
<evidence type="ECO:0000256" key="4">
    <source>
        <dbReference type="ARBA" id="ARBA00023002"/>
    </source>
</evidence>
<dbReference type="OrthoDB" id="1470350at2759"/>
<gene>
    <name evidence="8" type="ORF">INT43_007605</name>
</gene>
<accession>A0A8H7PN27</accession>
<evidence type="ECO:0000313" key="8">
    <source>
        <dbReference type="EMBL" id="KAG2176951.1"/>
    </source>
</evidence>
<evidence type="ECO:0000256" key="5">
    <source>
        <dbReference type="ARBA" id="ARBA00023004"/>
    </source>
</evidence>
<keyword evidence="4" id="KW-0560">Oxidoreductase</keyword>
<keyword evidence="5 7" id="KW-0408">Iron</keyword>
<dbReference type="InterPro" id="IPR001128">
    <property type="entry name" value="Cyt_P450"/>
</dbReference>
<evidence type="ECO:0000256" key="6">
    <source>
        <dbReference type="ARBA" id="ARBA00023033"/>
    </source>
</evidence>
<evidence type="ECO:0000313" key="9">
    <source>
        <dbReference type="Proteomes" id="UP000654370"/>
    </source>
</evidence>
<dbReference type="PRINTS" id="PR00463">
    <property type="entry name" value="EP450I"/>
</dbReference>
<dbReference type="PRINTS" id="PR00385">
    <property type="entry name" value="P450"/>
</dbReference>
<keyword evidence="9" id="KW-1185">Reference proteome</keyword>
<organism evidence="8 9">
    <name type="scientific">Mortierella isabellina</name>
    <name type="common">Filamentous fungus</name>
    <name type="synonym">Umbelopsis isabellina</name>
    <dbReference type="NCBI Taxonomy" id="91625"/>
    <lineage>
        <taxon>Eukaryota</taxon>
        <taxon>Fungi</taxon>
        <taxon>Fungi incertae sedis</taxon>
        <taxon>Mucoromycota</taxon>
        <taxon>Mucoromycotina</taxon>
        <taxon>Umbelopsidomycetes</taxon>
        <taxon>Umbelopsidales</taxon>
        <taxon>Umbelopsidaceae</taxon>
        <taxon>Umbelopsis</taxon>
    </lineage>
</organism>
<sequence length="256" mass="29205">MDGFGFDFNAINNLDGEWVTTYDDIADNIADFQFLFLSTFDTTLLSLFPARQKHHNSVEKMDKLFYSVIEHKKKALSQAKTDVDERHDEDDKLEPLSSIELRDELVVFFLTGHDTTANTLTSAMYFLAVNLDIQKKARDEVLRILGDDYSDISPTLHQLKEFKYLNNVMKEAVRLALPAHSLIERTVSRDTEIAGTFIPKGSLVKANILGLHYNPNFWNEPAKFTPDRFCEGGELESRSSIYSYLPFGGGYRQCIV</sequence>
<keyword evidence="2 7" id="KW-0349">Heme</keyword>
<keyword evidence="6" id="KW-0503">Monooxygenase</keyword>
<dbReference type="Gene3D" id="1.10.630.10">
    <property type="entry name" value="Cytochrome P450"/>
    <property type="match status" value="1"/>
</dbReference>
<dbReference type="Proteomes" id="UP000654370">
    <property type="component" value="Unassembled WGS sequence"/>
</dbReference>
<feature type="binding site" description="axial binding residue" evidence="7">
    <location>
        <position position="254"/>
    </location>
    <ligand>
        <name>heme</name>
        <dbReference type="ChEBI" id="CHEBI:30413"/>
    </ligand>
    <ligandPart>
        <name>Fe</name>
        <dbReference type="ChEBI" id="CHEBI:18248"/>
    </ligandPart>
</feature>
<evidence type="ECO:0000256" key="1">
    <source>
        <dbReference type="ARBA" id="ARBA00010617"/>
    </source>
</evidence>
<dbReference type="InterPro" id="IPR036396">
    <property type="entry name" value="Cyt_P450_sf"/>
</dbReference>
<evidence type="ECO:0000256" key="3">
    <source>
        <dbReference type="ARBA" id="ARBA00022723"/>
    </source>
</evidence>
<proteinExistence type="inferred from homology"/>
<dbReference type="Pfam" id="PF00067">
    <property type="entry name" value="p450"/>
    <property type="match status" value="1"/>
</dbReference>
<name>A0A8H7PN27_MORIS</name>
<dbReference type="GO" id="GO:0005506">
    <property type="term" value="F:iron ion binding"/>
    <property type="evidence" value="ECO:0007669"/>
    <property type="project" value="InterPro"/>
</dbReference>
<evidence type="ECO:0000256" key="2">
    <source>
        <dbReference type="ARBA" id="ARBA00022617"/>
    </source>
</evidence>
<evidence type="ECO:0008006" key="10">
    <source>
        <dbReference type="Google" id="ProtNLM"/>
    </source>
</evidence>
<comment type="caution">
    <text evidence="8">The sequence shown here is derived from an EMBL/GenBank/DDBJ whole genome shotgun (WGS) entry which is preliminary data.</text>
</comment>
<keyword evidence="3 7" id="KW-0479">Metal-binding</keyword>
<dbReference type="PANTHER" id="PTHR24291:SF50">
    <property type="entry name" value="BIFUNCTIONAL ALBAFLAVENONE MONOOXYGENASE_TERPENE SYNTHASE"/>
    <property type="match status" value="1"/>
</dbReference>
<evidence type="ECO:0000256" key="7">
    <source>
        <dbReference type="PIRSR" id="PIRSR602401-1"/>
    </source>
</evidence>
<dbReference type="InterPro" id="IPR050196">
    <property type="entry name" value="Cytochrome_P450_Monoox"/>
</dbReference>
<dbReference type="PANTHER" id="PTHR24291">
    <property type="entry name" value="CYTOCHROME P450 FAMILY 4"/>
    <property type="match status" value="1"/>
</dbReference>
<reference evidence="8" key="1">
    <citation type="submission" date="2020-12" db="EMBL/GenBank/DDBJ databases">
        <title>Metabolic potential, ecology and presence of endohyphal bacteria is reflected in genomic diversity of Mucoromycotina.</title>
        <authorList>
            <person name="Muszewska A."/>
            <person name="Okrasinska A."/>
            <person name="Steczkiewicz K."/>
            <person name="Drgas O."/>
            <person name="Orlowska M."/>
            <person name="Perlinska-Lenart U."/>
            <person name="Aleksandrzak-Piekarczyk T."/>
            <person name="Szatraj K."/>
            <person name="Zielenkiewicz U."/>
            <person name="Pilsyk S."/>
            <person name="Malc E."/>
            <person name="Mieczkowski P."/>
            <person name="Kruszewska J.S."/>
            <person name="Biernat P."/>
            <person name="Pawlowska J."/>
        </authorList>
    </citation>
    <scope>NUCLEOTIDE SEQUENCE</scope>
    <source>
        <strain evidence="8">WA0000067209</strain>
    </source>
</reference>
<dbReference type="InterPro" id="IPR002401">
    <property type="entry name" value="Cyt_P450_E_grp-I"/>
</dbReference>
<comment type="similarity">
    <text evidence="1">Belongs to the cytochrome P450 family.</text>
</comment>
<dbReference type="AlphaFoldDB" id="A0A8H7PN27"/>
<dbReference type="SUPFAM" id="SSF48264">
    <property type="entry name" value="Cytochrome P450"/>
    <property type="match status" value="1"/>
</dbReference>
<comment type="cofactor">
    <cofactor evidence="7">
        <name>heme</name>
        <dbReference type="ChEBI" id="CHEBI:30413"/>
    </cofactor>
</comment>
<dbReference type="EMBL" id="JAEPQZ010000009">
    <property type="protein sequence ID" value="KAG2176951.1"/>
    <property type="molecule type" value="Genomic_DNA"/>
</dbReference>
<protein>
    <recommendedName>
        <fullName evidence="10">Cytochrome P450</fullName>
    </recommendedName>
</protein>